<comment type="function">
    <text evidence="11">Required for coenzyme pyrroloquinoline quinone (PQQ) biosynthesis. It is thought that this protein is a protease that cleaves peptides bond in a small peptide (gene pqqA), providing the glutamate and tyrosine residues which are necessary for the synthesis of PQQ.</text>
</comment>
<evidence type="ECO:0000313" key="18">
    <source>
        <dbReference type="Proteomes" id="UP001211689"/>
    </source>
</evidence>
<dbReference type="Pfam" id="PF22455">
    <property type="entry name" value="PqqF_C_3"/>
    <property type="match status" value="1"/>
</dbReference>
<dbReference type="Pfam" id="PF00675">
    <property type="entry name" value="Peptidase_M16"/>
    <property type="match status" value="1"/>
</dbReference>
<evidence type="ECO:0000256" key="12">
    <source>
        <dbReference type="ARBA" id="ARBA00030977"/>
    </source>
</evidence>
<dbReference type="InterPro" id="IPR001431">
    <property type="entry name" value="Pept_M16_Zn_BS"/>
</dbReference>
<evidence type="ECO:0000256" key="7">
    <source>
        <dbReference type="ARBA" id="ARBA00022801"/>
    </source>
</evidence>
<comment type="caution">
    <text evidence="17">The sequence shown here is derived from an EMBL/GenBank/DDBJ whole genome shotgun (WGS) entry which is preliminary data.</text>
</comment>
<dbReference type="PROSITE" id="PS00143">
    <property type="entry name" value="INSULINASE"/>
    <property type="match status" value="1"/>
</dbReference>
<feature type="domain" description="Coenzyme PQQ synthesis protein F N-terminal lobe" evidence="14">
    <location>
        <begin position="255"/>
        <end position="343"/>
    </location>
</feature>
<evidence type="ECO:0000256" key="6">
    <source>
        <dbReference type="ARBA" id="ARBA00022723"/>
    </source>
</evidence>
<evidence type="ECO:0000256" key="2">
    <source>
        <dbReference type="ARBA" id="ARBA00004886"/>
    </source>
</evidence>
<dbReference type="SUPFAM" id="SSF63411">
    <property type="entry name" value="LuxS/MPP-like metallohydrolase"/>
    <property type="match status" value="2"/>
</dbReference>
<dbReference type="EMBL" id="JANEWF010000065">
    <property type="protein sequence ID" value="MDA8486781.1"/>
    <property type="molecule type" value="Genomic_DNA"/>
</dbReference>
<accession>A0ABT4YD08</accession>
<dbReference type="PANTHER" id="PTHR43690">
    <property type="entry name" value="NARDILYSIN"/>
    <property type="match status" value="1"/>
</dbReference>
<reference evidence="17 18" key="1">
    <citation type="submission" date="2022-07" db="EMBL/GenBank/DDBJ databases">
        <title>Genome Analysis of Selected Gammaproteobacteria from Nigerian Food snails.</title>
        <authorList>
            <person name="Okafor A.C."/>
        </authorList>
    </citation>
    <scope>NUCLEOTIDE SEQUENCE [LARGE SCALE GENOMIC DNA]</scope>
    <source>
        <strain evidence="17 18">Awg 2</strain>
    </source>
</reference>
<dbReference type="InterPro" id="IPR054733">
    <property type="entry name" value="PqqF_C_3"/>
</dbReference>
<proteinExistence type="inferred from homology"/>
<dbReference type="GO" id="GO:0016787">
    <property type="term" value="F:hydrolase activity"/>
    <property type="evidence" value="ECO:0007669"/>
    <property type="project" value="UniProtKB-KW"/>
</dbReference>
<keyword evidence="10" id="KW-0482">Metalloprotease</keyword>
<dbReference type="Pfam" id="PF22456">
    <property type="entry name" value="PqqF-like_C_4"/>
    <property type="match status" value="1"/>
</dbReference>
<dbReference type="InterPro" id="IPR050626">
    <property type="entry name" value="Peptidase_M16"/>
</dbReference>
<dbReference type="Pfam" id="PF22454">
    <property type="entry name" value="PQQ_syn_pqqF_N_2"/>
    <property type="match status" value="1"/>
</dbReference>
<comment type="similarity">
    <text evidence="3">Belongs to the peptidase M16 family.</text>
</comment>
<sequence>MSSLVESSEQQPSLTTHLANGLEVRLLHRPGTTLCAVLVEVRGGSHDEPGDYPGLAHFLEHLVFLGSREFPPERGLIPFVQGLGGRVNASTRPRSTRFFCEVPAAHLDQALARLLDMLAKPLLETAAIWREREVLQAEFSARARDCRTLCDAALASALADGHPLADFHAGNAASLKLESPAFMPALHRFHRDHYQPGRMCLTLISPHPLEQQLELARRYGEPLQAGRGLPEPVVPPMLPLRAKRLRLGVPGGGGRLLLAFAVAQQGDALEASTAFLECLVQDDSAGGLQERLGVLELSDGVHLRLSCADGGQGLLVMDFERVEDADCVQLEAEVLGWLDFLRATAPWPGLWEERLQRLRQRHAELAPLDVAMAPRLPTREEVQALLEQLRVECLIHLQVDDSDCASNDVSAGFPLNLERLEDGSGRTSDCNWRLPPPNPYLIPSAPLAATHTQLPARPGLPEASGQGALFLHWQPADSGVPHGLVPALQRALRPVLGGAAGAGVTGGLKAEQGGITLELLGDVRVLRHVSRDVLPLLQAPPLWSLAQGPRLQRSAARRNAGELPLRQMLQHLPGLLAAATEAPAVLKAEALAHLWCQARRQGLVVGDVVVDAELPGLPATPSVLAGQGGRTWHRLEMEGEAALLLFYPLDPASAAAEASARLLASLLEPAFHQRLRGELQLGYALACGFKQFGPHRGLLFAVQSPRESVAGLFAHLQDFLQRQSERLAVLDQAQLDDLRLSLTQRLVRENTVFASYARQCWLDHLAGLPVDHCSRVHQALTELQPGHLQEQLDCLIAGTTCLALANAEPPVPGWHLSY</sequence>
<keyword evidence="7 17" id="KW-0378">Hydrolase</keyword>
<dbReference type="InterPro" id="IPR011249">
    <property type="entry name" value="Metalloenz_LuxS/M16"/>
</dbReference>
<evidence type="ECO:0000256" key="1">
    <source>
        <dbReference type="ARBA" id="ARBA00001947"/>
    </source>
</evidence>
<comment type="pathway">
    <text evidence="2">Cofactor biosynthesis; pyrroloquinoline quinone biosynthesis.</text>
</comment>
<dbReference type="RefSeq" id="WP_271472566.1">
    <property type="nucleotide sequence ID" value="NZ_JANEWF010000065.1"/>
</dbReference>
<evidence type="ECO:0000256" key="9">
    <source>
        <dbReference type="ARBA" id="ARBA00022905"/>
    </source>
</evidence>
<evidence type="ECO:0000256" key="10">
    <source>
        <dbReference type="ARBA" id="ARBA00023049"/>
    </source>
</evidence>
<keyword evidence="8" id="KW-0862">Zinc</keyword>
<evidence type="ECO:0000259" key="16">
    <source>
        <dbReference type="Pfam" id="PF22456"/>
    </source>
</evidence>
<dbReference type="NCBIfam" id="TIGR02110">
    <property type="entry name" value="PQQ_syn_pqqF"/>
    <property type="match status" value="1"/>
</dbReference>
<keyword evidence="6" id="KW-0479">Metal-binding</keyword>
<evidence type="ECO:0000259" key="14">
    <source>
        <dbReference type="Pfam" id="PF22454"/>
    </source>
</evidence>
<name>A0ABT4YD08_METRE</name>
<evidence type="ECO:0000259" key="13">
    <source>
        <dbReference type="Pfam" id="PF00675"/>
    </source>
</evidence>
<protein>
    <recommendedName>
        <fullName evidence="4">Coenzyme PQQ synthesis protein F</fullName>
    </recommendedName>
    <alternativeName>
        <fullName evidence="12">Pyrroloquinoline quinone biosynthesis protein F</fullName>
    </alternativeName>
</protein>
<feature type="domain" description="Coenzyme PQQ synthesis protein F-like C-terminal lobe" evidence="16">
    <location>
        <begin position="662"/>
        <end position="761"/>
    </location>
</feature>
<evidence type="ECO:0000256" key="3">
    <source>
        <dbReference type="ARBA" id="ARBA00007261"/>
    </source>
</evidence>
<evidence type="ECO:0000256" key="8">
    <source>
        <dbReference type="ARBA" id="ARBA00022833"/>
    </source>
</evidence>
<keyword evidence="9" id="KW-0884">PQQ biosynthesis</keyword>
<organism evidence="17 18">
    <name type="scientific">Metapseudomonas resinovorans</name>
    <name type="common">Pseudomonas resinovorans</name>
    <dbReference type="NCBI Taxonomy" id="53412"/>
    <lineage>
        <taxon>Bacteria</taxon>
        <taxon>Pseudomonadati</taxon>
        <taxon>Pseudomonadota</taxon>
        <taxon>Gammaproteobacteria</taxon>
        <taxon>Pseudomonadales</taxon>
        <taxon>Pseudomonadaceae</taxon>
        <taxon>Metapseudomonas</taxon>
    </lineage>
</organism>
<dbReference type="Gene3D" id="3.30.830.10">
    <property type="entry name" value="Metalloenzyme, LuxS/M16 peptidase-like"/>
    <property type="match status" value="2"/>
</dbReference>
<evidence type="ECO:0000256" key="4">
    <source>
        <dbReference type="ARBA" id="ARBA00015088"/>
    </source>
</evidence>
<dbReference type="PANTHER" id="PTHR43690:SF18">
    <property type="entry name" value="INSULIN-DEGRADING ENZYME-RELATED"/>
    <property type="match status" value="1"/>
</dbReference>
<evidence type="ECO:0000313" key="17">
    <source>
        <dbReference type="EMBL" id="MDA8486781.1"/>
    </source>
</evidence>
<evidence type="ECO:0000256" key="5">
    <source>
        <dbReference type="ARBA" id="ARBA00022670"/>
    </source>
</evidence>
<dbReference type="InterPro" id="IPR054734">
    <property type="entry name" value="PqqF-like_C_4"/>
</dbReference>
<feature type="domain" description="Coenzyme PQQ synthesis protein F C-terminal lobe" evidence="15">
    <location>
        <begin position="466"/>
        <end position="604"/>
    </location>
</feature>
<dbReference type="InterPro" id="IPR011765">
    <property type="entry name" value="Pept_M16_N"/>
</dbReference>
<gene>
    <name evidence="17" type="primary">pqqF</name>
    <name evidence="17" type="ORF">NNO07_27275</name>
</gene>
<keyword evidence="18" id="KW-1185">Reference proteome</keyword>
<comment type="cofactor">
    <cofactor evidence="1">
        <name>Zn(2+)</name>
        <dbReference type="ChEBI" id="CHEBI:29105"/>
    </cofactor>
</comment>
<dbReference type="InterPro" id="IPR011844">
    <property type="entry name" value="PQQ_synth_PqqF"/>
</dbReference>
<evidence type="ECO:0000259" key="15">
    <source>
        <dbReference type="Pfam" id="PF22455"/>
    </source>
</evidence>
<dbReference type="Proteomes" id="UP001211689">
    <property type="component" value="Unassembled WGS sequence"/>
</dbReference>
<feature type="domain" description="Peptidase M16 N-terminal" evidence="13">
    <location>
        <begin position="26"/>
        <end position="163"/>
    </location>
</feature>
<dbReference type="InterPro" id="IPR054740">
    <property type="entry name" value="PqqF_N_2"/>
</dbReference>
<evidence type="ECO:0000256" key="11">
    <source>
        <dbReference type="ARBA" id="ARBA00024932"/>
    </source>
</evidence>
<keyword evidence="5" id="KW-0645">Protease</keyword>